<evidence type="ECO:0000313" key="1">
    <source>
        <dbReference type="EMBL" id="SFQ46341.1"/>
    </source>
</evidence>
<dbReference type="Proteomes" id="UP000199306">
    <property type="component" value="Unassembled WGS sequence"/>
</dbReference>
<dbReference type="EMBL" id="FOXH01000020">
    <property type="protein sequence ID" value="SFQ46341.1"/>
    <property type="molecule type" value="Genomic_DNA"/>
</dbReference>
<evidence type="ECO:0008006" key="3">
    <source>
        <dbReference type="Google" id="ProtNLM"/>
    </source>
</evidence>
<evidence type="ECO:0000313" key="2">
    <source>
        <dbReference type="Proteomes" id="UP000199306"/>
    </source>
</evidence>
<proteinExistence type="predicted"/>
<dbReference type="AlphaFoldDB" id="A0A1I5YQ14"/>
<gene>
    <name evidence="1" type="ORF">SAMN04515674_12077</name>
</gene>
<protein>
    <recommendedName>
        <fullName evidence="3">Outer membrane protein beta-barrel domain-containing protein</fullName>
    </recommendedName>
</protein>
<reference evidence="1 2" key="1">
    <citation type="submission" date="2016-10" db="EMBL/GenBank/DDBJ databases">
        <authorList>
            <person name="de Groot N.N."/>
        </authorList>
    </citation>
    <scope>NUCLEOTIDE SEQUENCE [LARGE SCALE GENOMIC DNA]</scope>
    <source>
        <strain evidence="2">E92,LMG 26720,CCM 7988</strain>
    </source>
</reference>
<accession>A0A1I5YQ14</accession>
<sequence>MNHIYKNVFRAFVIIMYVCVSIKAQDVEQTIRQVKEFRNMPKQILANGIKASGEISNSTTYYEASLLEDRRIPLESYLSGNINFDFFGKVQMPFSFNINSQSLNFTHPFDKNYRFQQPFNGLQFRPMYKGLTLLVGTNSMVFSPYTLNGHRFNGLGIEYKPKKEGFFGGFMLGTLLQRVQPQFDSATNKLLINQPSYEQNGFGVDIGFKNKQKSLELILFKASDDVGSLGEKADTIKGLALPVQNVVASIKGSSNLGKKFFVNFEFAVSGLTQLKSKLESSESQSFGSLAGLLMVNGSTIYRNALKTSITYKGKTFNLGVEYNRVDPDYKTLGAYYFTNNLENIKGNFATQLMMGKLSVLGSLGRQSDLANDGKSQSMFQWVGNTSITYKPSETFNTSLVYSNFTSFTNLRPQLEYLTSIVPYNALDTLNYRQISQNLQGSITKIINPQNRDKRRAIMADFLLQKSDDVQGKLSTGSLVSNLNVRYSLSNTIKKEVLGAGFALGRDDYLISKTWLIGPSFTYARGFFKNQLKTQTAMNVLRTLSSTQANSNVFNARMGASYSLEKKHNLNLTFMFMKRDLDESSLGYPNTWQITATLSYAYRFSLMDTSKKKKADDSLNSN</sequence>
<dbReference type="OrthoDB" id="1091532at2"/>
<keyword evidence="2" id="KW-1185">Reference proteome</keyword>
<organism evidence="1 2">
    <name type="scientific">Pseudarcicella hirudinis</name>
    <dbReference type="NCBI Taxonomy" id="1079859"/>
    <lineage>
        <taxon>Bacteria</taxon>
        <taxon>Pseudomonadati</taxon>
        <taxon>Bacteroidota</taxon>
        <taxon>Cytophagia</taxon>
        <taxon>Cytophagales</taxon>
        <taxon>Flectobacillaceae</taxon>
        <taxon>Pseudarcicella</taxon>
    </lineage>
</organism>
<dbReference type="STRING" id="1079859.SAMN04515674_12077"/>
<dbReference type="RefSeq" id="WP_143095310.1">
    <property type="nucleotide sequence ID" value="NZ_FOXH01000020.1"/>
</dbReference>
<name>A0A1I5YQ14_9BACT</name>